<dbReference type="EMBL" id="AGYR01000033">
    <property type="protein sequence ID" value="ENZ13404.1"/>
    <property type="molecule type" value="Genomic_DNA"/>
</dbReference>
<organism evidence="1 2">
    <name type="scientific">[Clostridium] clostridioforme 90A8</name>
    <dbReference type="NCBI Taxonomy" id="999408"/>
    <lineage>
        <taxon>Bacteria</taxon>
        <taxon>Bacillati</taxon>
        <taxon>Bacillota</taxon>
        <taxon>Clostridia</taxon>
        <taxon>Lachnospirales</taxon>
        <taxon>Lachnospiraceae</taxon>
        <taxon>Enterocloster</taxon>
    </lineage>
</organism>
<accession>A0A0E2HMY2</accession>
<evidence type="ECO:0000313" key="2">
    <source>
        <dbReference type="Proteomes" id="UP000013085"/>
    </source>
</evidence>
<comment type="caution">
    <text evidence="1">The sequence shown here is derived from an EMBL/GenBank/DDBJ whole genome shotgun (WGS) entry which is preliminary data.</text>
</comment>
<evidence type="ECO:0000313" key="1">
    <source>
        <dbReference type="EMBL" id="ENZ13404.1"/>
    </source>
</evidence>
<proteinExistence type="predicted"/>
<dbReference type="HOGENOM" id="CLU_2315318_0_0_9"/>
<reference evidence="1 2" key="1">
    <citation type="submission" date="2013-01" db="EMBL/GenBank/DDBJ databases">
        <title>The Genome Sequence of Clostridium clostridioforme 90A8.</title>
        <authorList>
            <consortium name="The Broad Institute Genome Sequencing Platform"/>
            <person name="Earl A."/>
            <person name="Ward D."/>
            <person name="Feldgarden M."/>
            <person name="Gevers D."/>
            <person name="Courvalin P."/>
            <person name="Lambert T."/>
            <person name="Walker B."/>
            <person name="Young S.K."/>
            <person name="Zeng Q."/>
            <person name="Gargeya S."/>
            <person name="Fitzgerald M."/>
            <person name="Haas B."/>
            <person name="Abouelleil A."/>
            <person name="Alvarado L."/>
            <person name="Arachchi H.M."/>
            <person name="Berlin A.M."/>
            <person name="Chapman S.B."/>
            <person name="Dewar J."/>
            <person name="Goldberg J."/>
            <person name="Griggs A."/>
            <person name="Gujja S."/>
            <person name="Hansen M."/>
            <person name="Howarth C."/>
            <person name="Imamovic A."/>
            <person name="Larimer J."/>
            <person name="McCowan C."/>
            <person name="Murphy C."/>
            <person name="Neiman D."/>
            <person name="Pearson M."/>
            <person name="Priest M."/>
            <person name="Roberts A."/>
            <person name="Saif S."/>
            <person name="Shea T."/>
            <person name="Sisk P."/>
            <person name="Sykes S."/>
            <person name="Wortman J."/>
            <person name="Nusbaum C."/>
            <person name="Birren B."/>
        </authorList>
    </citation>
    <scope>NUCLEOTIDE SEQUENCE [LARGE SCALE GENOMIC DNA]</scope>
    <source>
        <strain evidence="1 2">90A8</strain>
    </source>
</reference>
<sequence length="99" mass="10844">MDGDLQMLKKHYSSAKHISIDYTPFPRGGSVSDLTNIQESGISVVKDIPGRLEVLADTSSISVSHVISILNSRLEINDLSITGTTMDEMVVSLYQEFSI</sequence>
<dbReference type="AlphaFoldDB" id="A0A0E2HMY2"/>
<dbReference type="PATRIC" id="fig|999408.3.peg.3146"/>
<dbReference type="Proteomes" id="UP000013085">
    <property type="component" value="Unassembled WGS sequence"/>
</dbReference>
<protein>
    <submittedName>
        <fullName evidence="1">Uncharacterized protein</fullName>
    </submittedName>
</protein>
<gene>
    <name evidence="1" type="ORF">HMPREF1090_02909</name>
</gene>
<name>A0A0E2HMY2_9FIRM</name>